<feature type="domain" description="Abortive phage infection protein C-terminal" evidence="1">
    <location>
        <begin position="237"/>
        <end position="547"/>
    </location>
</feature>
<evidence type="ECO:0000259" key="1">
    <source>
        <dbReference type="Pfam" id="PF10592"/>
    </source>
</evidence>
<protein>
    <recommendedName>
        <fullName evidence="5">AIPR protein</fullName>
    </recommendedName>
</protein>
<keyword evidence="4" id="KW-1185">Reference proteome</keyword>
<evidence type="ECO:0008006" key="5">
    <source>
        <dbReference type="Google" id="ProtNLM"/>
    </source>
</evidence>
<feature type="domain" description="Abortive infection phage resistance protein N-terminal" evidence="2">
    <location>
        <begin position="38"/>
        <end position="178"/>
    </location>
</feature>
<accession>A0AA37WC07</accession>
<gene>
    <name evidence="3" type="ORF">GCM10007872_25830</name>
</gene>
<comment type="caution">
    <text evidence="3">The sequence shown here is derived from an EMBL/GenBank/DDBJ whole genome shotgun (WGS) entry which is preliminary data.</text>
</comment>
<name>A0AA37WC07_9PROT</name>
<evidence type="ECO:0000313" key="4">
    <source>
        <dbReference type="Proteomes" id="UP001156708"/>
    </source>
</evidence>
<dbReference type="Pfam" id="PF10592">
    <property type="entry name" value="AIPR"/>
    <property type="match status" value="1"/>
</dbReference>
<dbReference type="AlphaFoldDB" id="A0AA37WC07"/>
<evidence type="ECO:0000313" key="3">
    <source>
        <dbReference type="EMBL" id="GLQ85673.1"/>
    </source>
</evidence>
<sequence>MLEEQLIAEFTTGLRDEARERLNEWPAGLPLTSDAALAEVILGYLEEAGSITGHDLCPHEDIGLRRPCRVIAYSLPEDSVRLELFTTGPVLTRRDIARLSGWAARFFEYAAKGDHARFENNPAALEAAILIRDQLSRIEEVRINVITDVRVKDRSVDDIIVQNRCVETDIWDIDRLYRATGEDVTRDRIEIDFVKLLDRPLACLEMKPCPVEYKTYMVILPGKLIYELFNQYGPRLFEFNVRSFLQARGAVNRGIQRTIKEEPSRFLAYNNGLTATADEIEISSWHGETVITRLRGLQIVNGAQTTASIYRALKVDKLPLDQVAVSMKLTLVPPDKLEEFVPLIARFANTQNPIQVADLSASDRFHQQFETLSESVWPPGEESRWFYERARGSYQMARNRYGSTPARRREFDRTCPSSQHFGKTDLAKYLMAWWGSPQVVSRGAQKNYATFMFGLRERFGKDWSPNREFFRLTIAQALLFRAAQTVVRKARLQSYGANVVAYMIALLAAHHGNEIDLKRLWDQQQVSNEMEALFATWAPLIHAEIVASADNRNVTEWCKKDDCWVEIGALNLPLPADLPPEFREATSTLRTITNDGHDDVTEDNLVAECTALDAAAWARIMAWAAASLEVDDYDRKVVHTLSGYAMNGWLKPPSLKQAVRGYRVLNAARNAGVTI</sequence>
<dbReference type="InterPro" id="IPR055101">
    <property type="entry name" value="AIPR_N"/>
</dbReference>
<proteinExistence type="predicted"/>
<organism evidence="3 4">
    <name type="scientific">Gluconobacter sphaericus NBRC 12467</name>
    <dbReference type="NCBI Taxonomy" id="1307951"/>
    <lineage>
        <taxon>Bacteria</taxon>
        <taxon>Pseudomonadati</taxon>
        <taxon>Pseudomonadota</taxon>
        <taxon>Alphaproteobacteria</taxon>
        <taxon>Acetobacterales</taxon>
        <taxon>Acetobacteraceae</taxon>
        <taxon>Gluconobacter</taxon>
    </lineage>
</organism>
<dbReference type="InterPro" id="IPR018891">
    <property type="entry name" value="AIPR_C"/>
</dbReference>
<dbReference type="Proteomes" id="UP001156708">
    <property type="component" value="Unassembled WGS sequence"/>
</dbReference>
<dbReference type="EMBL" id="BSNZ01000020">
    <property type="protein sequence ID" value="GLQ85673.1"/>
    <property type="molecule type" value="Genomic_DNA"/>
</dbReference>
<dbReference type="Pfam" id="PF22879">
    <property type="entry name" value="AIPR_N"/>
    <property type="match status" value="1"/>
</dbReference>
<evidence type="ECO:0000259" key="2">
    <source>
        <dbReference type="Pfam" id="PF22879"/>
    </source>
</evidence>
<reference evidence="4" key="1">
    <citation type="journal article" date="2019" name="Int. J. Syst. Evol. Microbiol.">
        <title>The Global Catalogue of Microorganisms (GCM) 10K type strain sequencing project: providing services to taxonomists for standard genome sequencing and annotation.</title>
        <authorList>
            <consortium name="The Broad Institute Genomics Platform"/>
            <consortium name="The Broad Institute Genome Sequencing Center for Infectious Disease"/>
            <person name="Wu L."/>
            <person name="Ma J."/>
        </authorList>
    </citation>
    <scope>NUCLEOTIDE SEQUENCE [LARGE SCALE GENOMIC DNA]</scope>
    <source>
        <strain evidence="4">NBRC 12467</strain>
    </source>
</reference>